<gene>
    <name evidence="10" type="ORF">GCM10009775_07340</name>
</gene>
<dbReference type="RefSeq" id="WP_248145559.1">
    <property type="nucleotide sequence ID" value="NZ_BAAAOF010000002.1"/>
</dbReference>
<reference evidence="11" key="1">
    <citation type="journal article" date="2019" name="Int. J. Syst. Evol. Microbiol.">
        <title>The Global Catalogue of Microorganisms (GCM) 10K type strain sequencing project: providing services to taxonomists for standard genome sequencing and annotation.</title>
        <authorList>
            <consortium name="The Broad Institute Genomics Platform"/>
            <consortium name="The Broad Institute Genome Sequencing Center for Infectious Disease"/>
            <person name="Wu L."/>
            <person name="Ma J."/>
        </authorList>
    </citation>
    <scope>NUCLEOTIDE SEQUENCE [LARGE SCALE GENOMIC DNA]</scope>
    <source>
        <strain evidence="11">JCM 14900</strain>
    </source>
</reference>
<dbReference type="InterPro" id="IPR052157">
    <property type="entry name" value="BCAA_transport_permease"/>
</dbReference>
<feature type="transmembrane region" description="Helical" evidence="9">
    <location>
        <begin position="253"/>
        <end position="276"/>
    </location>
</feature>
<feature type="transmembrane region" description="Helical" evidence="9">
    <location>
        <begin position="7"/>
        <end position="28"/>
    </location>
</feature>
<proteinExistence type="inferred from homology"/>
<organism evidence="10 11">
    <name type="scientific">Microbacterium aoyamense</name>
    <dbReference type="NCBI Taxonomy" id="344166"/>
    <lineage>
        <taxon>Bacteria</taxon>
        <taxon>Bacillati</taxon>
        <taxon>Actinomycetota</taxon>
        <taxon>Actinomycetes</taxon>
        <taxon>Micrococcales</taxon>
        <taxon>Microbacteriaceae</taxon>
        <taxon>Microbacterium</taxon>
    </lineage>
</organism>
<evidence type="ECO:0000256" key="1">
    <source>
        <dbReference type="ARBA" id="ARBA00004651"/>
    </source>
</evidence>
<feature type="transmembrane region" description="Helical" evidence="9">
    <location>
        <begin position="184"/>
        <end position="205"/>
    </location>
</feature>
<evidence type="ECO:0000256" key="9">
    <source>
        <dbReference type="SAM" id="Phobius"/>
    </source>
</evidence>
<name>A0ABP5AMD7_9MICO</name>
<keyword evidence="3" id="KW-1003">Cell membrane</keyword>
<evidence type="ECO:0000256" key="8">
    <source>
        <dbReference type="ARBA" id="ARBA00037998"/>
    </source>
</evidence>
<evidence type="ECO:0000313" key="11">
    <source>
        <dbReference type="Proteomes" id="UP001501343"/>
    </source>
</evidence>
<evidence type="ECO:0000256" key="6">
    <source>
        <dbReference type="ARBA" id="ARBA00022989"/>
    </source>
</evidence>
<dbReference type="CDD" id="cd06582">
    <property type="entry name" value="TM_PBP1_LivH_like"/>
    <property type="match status" value="1"/>
</dbReference>
<evidence type="ECO:0000256" key="3">
    <source>
        <dbReference type="ARBA" id="ARBA00022475"/>
    </source>
</evidence>
<feature type="transmembrane region" description="Helical" evidence="9">
    <location>
        <begin position="40"/>
        <end position="71"/>
    </location>
</feature>
<evidence type="ECO:0000256" key="4">
    <source>
        <dbReference type="ARBA" id="ARBA00022692"/>
    </source>
</evidence>
<comment type="subcellular location">
    <subcellularLocation>
        <location evidence="1">Cell membrane</location>
        <topology evidence="1">Multi-pass membrane protein</topology>
    </subcellularLocation>
</comment>
<keyword evidence="7 9" id="KW-0472">Membrane</keyword>
<keyword evidence="6 9" id="KW-1133">Transmembrane helix</keyword>
<sequence length="290" mass="30525">MIGQLLLDGLASGAIYGGFALSLVLMYRVSKVMNFAHAEIALFGAYICWALMPVIGIGAALVIALVIGGVMSATMERFIIRPLERRSHFHSLIGMVAVLIGLNGVTAWIWSFQTKTMPPLFGGGTIQIGGAFLSYQTLGSILVVAVACIAVYVLLRHTRLGLMIRATSSNPVSARAVGVKTGTMLSVTWFIAGVIGTTIAVLVASRGYLDPLMMTPILIYGFAGAVLGGLDSPVGAIVGGVSIGVLENLVGTYVEFVGPDFKLMVALVVILVVLVFRPRGIWGSPEVSRV</sequence>
<dbReference type="Proteomes" id="UP001501343">
    <property type="component" value="Unassembled WGS sequence"/>
</dbReference>
<feature type="transmembrane region" description="Helical" evidence="9">
    <location>
        <begin position="132"/>
        <end position="155"/>
    </location>
</feature>
<keyword evidence="11" id="KW-1185">Reference proteome</keyword>
<feature type="transmembrane region" description="Helical" evidence="9">
    <location>
        <begin position="217"/>
        <end position="246"/>
    </location>
</feature>
<comment type="caution">
    <text evidence="10">The sequence shown here is derived from an EMBL/GenBank/DDBJ whole genome shotgun (WGS) entry which is preliminary data.</text>
</comment>
<protein>
    <submittedName>
        <fullName evidence="10">Branched-chain amino acid ABC transporter permease</fullName>
    </submittedName>
</protein>
<dbReference type="PANTHER" id="PTHR11795">
    <property type="entry name" value="BRANCHED-CHAIN AMINO ACID TRANSPORT SYSTEM PERMEASE PROTEIN LIVH"/>
    <property type="match status" value="1"/>
</dbReference>
<dbReference type="Pfam" id="PF02653">
    <property type="entry name" value="BPD_transp_2"/>
    <property type="match status" value="1"/>
</dbReference>
<dbReference type="PANTHER" id="PTHR11795:SF451">
    <property type="entry name" value="ABC TRANSPORTER PERMEASE PROTEIN"/>
    <property type="match status" value="1"/>
</dbReference>
<evidence type="ECO:0000313" key="10">
    <source>
        <dbReference type="EMBL" id="GAA1917453.1"/>
    </source>
</evidence>
<keyword evidence="4 9" id="KW-0812">Transmembrane</keyword>
<dbReference type="InterPro" id="IPR001851">
    <property type="entry name" value="ABC_transp_permease"/>
</dbReference>
<keyword evidence="5" id="KW-0029">Amino-acid transport</keyword>
<evidence type="ECO:0000256" key="2">
    <source>
        <dbReference type="ARBA" id="ARBA00022448"/>
    </source>
</evidence>
<keyword evidence="2" id="KW-0813">Transport</keyword>
<feature type="transmembrane region" description="Helical" evidence="9">
    <location>
        <begin position="92"/>
        <end position="112"/>
    </location>
</feature>
<comment type="similarity">
    <text evidence="8">Belongs to the binding-protein-dependent transport system permease family. LivHM subfamily.</text>
</comment>
<accession>A0ABP5AMD7</accession>
<evidence type="ECO:0000256" key="7">
    <source>
        <dbReference type="ARBA" id="ARBA00023136"/>
    </source>
</evidence>
<dbReference type="EMBL" id="BAAAOF010000002">
    <property type="protein sequence ID" value="GAA1917453.1"/>
    <property type="molecule type" value="Genomic_DNA"/>
</dbReference>
<evidence type="ECO:0000256" key="5">
    <source>
        <dbReference type="ARBA" id="ARBA00022970"/>
    </source>
</evidence>